<organism evidence="2 3">
    <name type="scientific">Polaribacter sejongensis</name>
    <dbReference type="NCBI Taxonomy" id="985043"/>
    <lineage>
        <taxon>Bacteria</taxon>
        <taxon>Pseudomonadati</taxon>
        <taxon>Bacteroidota</taxon>
        <taxon>Flavobacteriia</taxon>
        <taxon>Flavobacteriales</taxon>
        <taxon>Flavobacteriaceae</taxon>
    </lineage>
</organism>
<gene>
    <name evidence="2" type="ORF">QWY81_11410</name>
</gene>
<evidence type="ECO:0000313" key="2">
    <source>
        <dbReference type="EMBL" id="MDN3620061.1"/>
    </source>
</evidence>
<reference evidence="2 3" key="1">
    <citation type="journal article" date="2014" name="Int. J. Syst. Evol. Microbiol.">
        <title>Complete genome sequence of Corynebacterium casei LMG S-19264T (=DSM 44701T), isolated from a smear-ripened cheese.</title>
        <authorList>
            <consortium name="US DOE Joint Genome Institute (JGI-PGF)"/>
            <person name="Walter F."/>
            <person name="Albersmeier A."/>
            <person name="Kalinowski J."/>
            <person name="Ruckert C."/>
        </authorList>
    </citation>
    <scope>NUCLEOTIDE SEQUENCE [LARGE SCALE GENOMIC DNA]</scope>
    <source>
        <strain evidence="2 3">CECT 8670</strain>
    </source>
</reference>
<evidence type="ECO:0000313" key="3">
    <source>
        <dbReference type="Proteomes" id="UP001228636"/>
    </source>
</evidence>
<dbReference type="EMBL" id="JAUFQH010000009">
    <property type="protein sequence ID" value="MDN3620061.1"/>
    <property type="molecule type" value="Genomic_DNA"/>
</dbReference>
<keyword evidence="1" id="KW-0472">Membrane</keyword>
<dbReference type="RefSeq" id="WP_208889605.1">
    <property type="nucleotide sequence ID" value="NZ_CP019336.1"/>
</dbReference>
<sequence length="53" mass="5903">MNKLQIIGIGIIILGGIASYFYEENNIISILSGVLCAVGLTFVLKWFPFQNRN</sequence>
<evidence type="ECO:0000256" key="1">
    <source>
        <dbReference type="SAM" id="Phobius"/>
    </source>
</evidence>
<protein>
    <submittedName>
        <fullName evidence="2">Uncharacterized protein</fullName>
    </submittedName>
</protein>
<keyword evidence="1" id="KW-1133">Transmembrane helix</keyword>
<accession>A0AAJ1QXK9</accession>
<dbReference type="Proteomes" id="UP001228636">
    <property type="component" value="Unassembled WGS sequence"/>
</dbReference>
<proteinExistence type="predicted"/>
<feature type="transmembrane region" description="Helical" evidence="1">
    <location>
        <begin position="28"/>
        <end position="47"/>
    </location>
</feature>
<dbReference type="AlphaFoldDB" id="A0AAJ1QXK9"/>
<keyword evidence="1" id="KW-0812">Transmembrane</keyword>
<comment type="caution">
    <text evidence="2">The sequence shown here is derived from an EMBL/GenBank/DDBJ whole genome shotgun (WGS) entry which is preliminary data.</text>
</comment>
<name>A0AAJ1QXK9_9FLAO</name>
<feature type="transmembrane region" description="Helical" evidence="1">
    <location>
        <begin position="5"/>
        <end position="22"/>
    </location>
</feature>